<dbReference type="GO" id="GO:0008270">
    <property type="term" value="F:zinc ion binding"/>
    <property type="evidence" value="ECO:0007669"/>
    <property type="project" value="UniProtKB-KW"/>
</dbReference>
<feature type="compositionally biased region" description="Polar residues" evidence="5">
    <location>
        <begin position="756"/>
        <end position="774"/>
    </location>
</feature>
<dbReference type="PROSITE" id="PS01360">
    <property type="entry name" value="ZF_MYND_1"/>
    <property type="match status" value="1"/>
</dbReference>
<name>A0A482X422_LAOST</name>
<evidence type="ECO:0000256" key="5">
    <source>
        <dbReference type="SAM" id="MobiDB-lite"/>
    </source>
</evidence>
<feature type="region of interest" description="Disordered" evidence="5">
    <location>
        <begin position="703"/>
        <end position="735"/>
    </location>
</feature>
<dbReference type="SUPFAM" id="SSF144232">
    <property type="entry name" value="HIT/MYND zinc finger-like"/>
    <property type="match status" value="1"/>
</dbReference>
<accession>A0A482X422</accession>
<keyword evidence="8" id="KW-1185">Reference proteome</keyword>
<feature type="compositionally biased region" description="Polar residues" evidence="5">
    <location>
        <begin position="1159"/>
        <end position="1180"/>
    </location>
</feature>
<keyword evidence="3" id="KW-0862">Zinc</keyword>
<feature type="compositionally biased region" description="Basic and acidic residues" evidence="5">
    <location>
        <begin position="56"/>
        <end position="66"/>
    </location>
</feature>
<keyword evidence="2 4" id="KW-0863">Zinc-finger</keyword>
<organism evidence="7 8">
    <name type="scientific">Laodelphax striatellus</name>
    <name type="common">Small brown planthopper</name>
    <name type="synonym">Delphax striatella</name>
    <dbReference type="NCBI Taxonomy" id="195883"/>
    <lineage>
        <taxon>Eukaryota</taxon>
        <taxon>Metazoa</taxon>
        <taxon>Ecdysozoa</taxon>
        <taxon>Arthropoda</taxon>
        <taxon>Hexapoda</taxon>
        <taxon>Insecta</taxon>
        <taxon>Pterygota</taxon>
        <taxon>Neoptera</taxon>
        <taxon>Paraneoptera</taxon>
        <taxon>Hemiptera</taxon>
        <taxon>Auchenorrhyncha</taxon>
        <taxon>Fulgoroidea</taxon>
        <taxon>Delphacidae</taxon>
        <taxon>Criomorphinae</taxon>
        <taxon>Laodelphax</taxon>
    </lineage>
</organism>
<evidence type="ECO:0000259" key="6">
    <source>
        <dbReference type="PROSITE" id="PS50865"/>
    </source>
</evidence>
<dbReference type="STRING" id="195883.A0A482X422"/>
<reference evidence="7 8" key="1">
    <citation type="journal article" date="2017" name="Gigascience">
        <title>Genome sequence of the small brown planthopper, Laodelphax striatellus.</title>
        <authorList>
            <person name="Zhu J."/>
            <person name="Jiang F."/>
            <person name="Wang X."/>
            <person name="Yang P."/>
            <person name="Bao Y."/>
            <person name="Zhao W."/>
            <person name="Wang W."/>
            <person name="Lu H."/>
            <person name="Wang Q."/>
            <person name="Cui N."/>
            <person name="Li J."/>
            <person name="Chen X."/>
            <person name="Luo L."/>
            <person name="Yu J."/>
            <person name="Kang L."/>
            <person name="Cui F."/>
        </authorList>
    </citation>
    <scope>NUCLEOTIDE SEQUENCE [LARGE SCALE GENOMIC DNA]</scope>
    <source>
        <strain evidence="7">Lst14</strain>
    </source>
</reference>
<feature type="region of interest" description="Disordered" evidence="5">
    <location>
        <begin position="47"/>
        <end position="77"/>
    </location>
</feature>
<dbReference type="EMBL" id="QKKF02018223">
    <property type="protein sequence ID" value="RZF40524.1"/>
    <property type="molecule type" value="Genomic_DNA"/>
</dbReference>
<dbReference type="Pfam" id="PF01753">
    <property type="entry name" value="zf-MYND"/>
    <property type="match status" value="1"/>
</dbReference>
<feature type="region of interest" description="Disordered" evidence="5">
    <location>
        <begin position="515"/>
        <end position="550"/>
    </location>
</feature>
<dbReference type="InParanoid" id="A0A482X422"/>
<evidence type="ECO:0000256" key="2">
    <source>
        <dbReference type="ARBA" id="ARBA00022771"/>
    </source>
</evidence>
<feature type="domain" description="MYND-type" evidence="6">
    <location>
        <begin position="1201"/>
        <end position="1240"/>
    </location>
</feature>
<evidence type="ECO:0000256" key="1">
    <source>
        <dbReference type="ARBA" id="ARBA00022723"/>
    </source>
</evidence>
<evidence type="ECO:0000313" key="8">
    <source>
        <dbReference type="Proteomes" id="UP000291343"/>
    </source>
</evidence>
<feature type="compositionally biased region" description="Polar residues" evidence="5">
    <location>
        <begin position="67"/>
        <end position="77"/>
    </location>
</feature>
<dbReference type="OrthoDB" id="432970at2759"/>
<feature type="region of interest" description="Disordered" evidence="5">
    <location>
        <begin position="750"/>
        <end position="784"/>
    </location>
</feature>
<feature type="region of interest" description="Disordered" evidence="5">
    <location>
        <begin position="828"/>
        <end position="852"/>
    </location>
</feature>
<dbReference type="SMR" id="A0A482X422"/>
<keyword evidence="1" id="KW-0479">Metal-binding</keyword>
<dbReference type="PROSITE" id="PS50865">
    <property type="entry name" value="ZF_MYND_2"/>
    <property type="match status" value="1"/>
</dbReference>
<dbReference type="Proteomes" id="UP000291343">
    <property type="component" value="Unassembled WGS sequence"/>
</dbReference>
<evidence type="ECO:0000256" key="4">
    <source>
        <dbReference type="PROSITE-ProRule" id="PRU00134"/>
    </source>
</evidence>
<evidence type="ECO:0000256" key="3">
    <source>
        <dbReference type="ARBA" id="ARBA00022833"/>
    </source>
</evidence>
<protein>
    <recommendedName>
        <fullName evidence="6">MYND-type domain-containing protein</fullName>
    </recommendedName>
</protein>
<comment type="caution">
    <text evidence="7">The sequence shown here is derived from an EMBL/GenBank/DDBJ whole genome shotgun (WGS) entry which is preliminary data.</text>
</comment>
<dbReference type="Gene3D" id="6.10.140.2220">
    <property type="match status" value="1"/>
</dbReference>
<feature type="compositionally biased region" description="Low complexity" evidence="5">
    <location>
        <begin position="717"/>
        <end position="731"/>
    </location>
</feature>
<feature type="region of interest" description="Disordered" evidence="5">
    <location>
        <begin position="1147"/>
        <end position="1180"/>
    </location>
</feature>
<sequence length="1244" mass="138694">MSSKMYYKGATIDQMLQKLAMETKVELTPLTEKEILFWTTRRTPKKKPVVAVKTHPIPEQKSESDQQTKPQSQEVSSIANTTYQALINRVPDCTPSDIKSEKTGIKRKLPNDSLHPKKIKNISKCKSVNNVEGNPGITRTPPKNQKAVYGNQSITVNSSHCHQNSAAGTFIPVSQSKKFVDLLGAEIENISQSPIQCLKKDLVDGTAAPAPQTFETVEKPSEPFQKSSAFFGEEMNVFEDLFLRLDSYLFSPSVEASVTELSKQFSVAYTLMSEFDLKINKMELNPIVSDMEKSRNISILKLQCQNILRTNHAIGFSTVFLQVIVSFGISFRWELVILLYCKILQNFFRLTNSKNLKLFFEARNLISFLLAASDYKNDMVFKVLNLPHKLFAALITSTLSALKYDVDLRELNQPLDGDWRDKNSMFKDGVLHSNELAYSKPTINNSVQNQYENTVQHQNYMQTVNKSLPIRNQGGMGYEKVPNMDLKSQNDGIIQQSQPGYSNASIRVNQLQNQVSLQQKTQGYLHSPNKQPPNPEKNQQSYSRFPQMPVKGFPPQHYKQCIKQQTGYTQVPNNGQNYQPYNNVNNQQSQFGSAMVPNRNLQSPNLVNILQGTSQLGYSQLNNQGLQAQNQNHMQQSYQQIPNEGLQYQAQVSLQQSTQGYSQIPNKQLQSQKQVRPNYNGEYLFVPNRDQQKNIIQHQQYNPQVTNHVPPPPYPNASQQKQQYYSQATAADPQAANSSILEQLIRQQLSPPPAQKSPQLVQNVPSAASPTTGFHGNGPKHQEMVNKSQPTAINCYKNIKNSQRNNNQYTSTHQRNVYLSTENYSQQNQMDGQSTISAPSKIQTGSMTPQGNPTMNLVKPEQTQMNRPATHITGQHMIQTGSVFPQGNPSVKFVNSQQTQMDRPATVLGQTGQQHMIQTGSVPPQGNPSVNLINQQTQMIRPAAMQSQNYSVPPQENPSVNLINSQQTQIDRPGTVPVQSLNQTGLATPQKSPQSANFKIRVRPLSSLCNDNSEAVHQVKGDAMMADSVIKMSRELMKVGKEVNLCSSTSQPSSVIKLTPSVTIMHKPADATHQVQSSQLRTLPEQPVRNGEALFTTPVRLPSMPSIVEPTPPPTQIVNATVADLHDIVRLPSENRTVTADIEREIKTEPSASGDPFDSSATTSNFQEETSTKLSDGTTLETAEAQIKSEDPEFMSLFGTCSRNGCSMPATCACSKCQKAIYCGFECQKEDWAEGHATICGSKN</sequence>
<proteinExistence type="predicted"/>
<evidence type="ECO:0000313" key="7">
    <source>
        <dbReference type="EMBL" id="RZF40524.1"/>
    </source>
</evidence>
<gene>
    <name evidence="7" type="ORF">LSTR_LSTR000403</name>
</gene>
<dbReference type="AlphaFoldDB" id="A0A482X422"/>
<dbReference type="InterPro" id="IPR002893">
    <property type="entry name" value="Znf_MYND"/>
</dbReference>